<feature type="domain" description="CCR4-NOT transcription complex subunit 1 TTP binding" evidence="10">
    <location>
        <begin position="755"/>
        <end position="931"/>
    </location>
</feature>
<feature type="compositionally biased region" description="Low complexity" evidence="6">
    <location>
        <begin position="1013"/>
        <end position="1030"/>
    </location>
</feature>
<dbReference type="Pfam" id="PF04054">
    <property type="entry name" value="Not1"/>
    <property type="match status" value="1"/>
</dbReference>
<evidence type="ECO:0000259" key="9">
    <source>
        <dbReference type="Pfam" id="PF16415"/>
    </source>
</evidence>
<dbReference type="InterPro" id="IPR055454">
    <property type="entry name" value="CNOT1-like_NOT1_connector"/>
</dbReference>
<evidence type="ECO:0000256" key="1">
    <source>
        <dbReference type="ARBA" id="ARBA00004123"/>
    </source>
</evidence>
<dbReference type="Gene3D" id="1.25.40.840">
    <property type="entry name" value="CCR4-NOT transcription complex subunit 1 TTP binding domain"/>
    <property type="match status" value="1"/>
</dbReference>
<organism evidence="13 14">
    <name type="scientific">Kingdonia uniflora</name>
    <dbReference type="NCBI Taxonomy" id="39325"/>
    <lineage>
        <taxon>Eukaryota</taxon>
        <taxon>Viridiplantae</taxon>
        <taxon>Streptophyta</taxon>
        <taxon>Embryophyta</taxon>
        <taxon>Tracheophyta</taxon>
        <taxon>Spermatophyta</taxon>
        <taxon>Magnoliopsida</taxon>
        <taxon>Ranunculales</taxon>
        <taxon>Circaeasteraceae</taxon>
        <taxon>Kingdonia</taxon>
    </lineage>
</organism>
<evidence type="ECO:0000256" key="5">
    <source>
        <dbReference type="ARBA" id="ARBA00023242"/>
    </source>
</evidence>
<comment type="subcellular location">
    <subcellularLocation>
        <location evidence="1">Nucleus</location>
    </subcellularLocation>
</comment>
<accession>A0A7J7LG65</accession>
<evidence type="ECO:0000256" key="4">
    <source>
        <dbReference type="ARBA" id="ARBA00023163"/>
    </source>
</evidence>
<proteinExistence type="predicted"/>
<dbReference type="GO" id="GO:0000932">
    <property type="term" value="C:P-body"/>
    <property type="evidence" value="ECO:0007669"/>
    <property type="project" value="TreeGrafter"/>
</dbReference>
<evidence type="ECO:0000313" key="13">
    <source>
        <dbReference type="EMBL" id="KAF6141661.1"/>
    </source>
</evidence>
<dbReference type="Proteomes" id="UP000541444">
    <property type="component" value="Unassembled WGS sequence"/>
</dbReference>
<dbReference type="Pfam" id="PF16417">
    <property type="entry name" value="CNOT1_TTP_bind"/>
    <property type="match status" value="1"/>
</dbReference>
<dbReference type="PANTHER" id="PTHR13162">
    <property type="entry name" value="CCR4-NOT TRANSCRIPTION COMPLEX"/>
    <property type="match status" value="1"/>
</dbReference>
<keyword evidence="2" id="KW-0678">Repressor</keyword>
<dbReference type="FunFam" id="1.25.40.180:FF:000012">
    <property type="entry name" value="Ccr4-Not transcription complex subunit"/>
    <property type="match status" value="1"/>
</dbReference>
<dbReference type="GO" id="GO:0000289">
    <property type="term" value="P:nuclear-transcribed mRNA poly(A) tail shortening"/>
    <property type="evidence" value="ECO:0007669"/>
    <property type="project" value="UniProtKB-ARBA"/>
</dbReference>
<evidence type="ECO:0008006" key="15">
    <source>
        <dbReference type="Google" id="ProtNLM"/>
    </source>
</evidence>
<evidence type="ECO:0000256" key="6">
    <source>
        <dbReference type="SAM" id="MobiDB-lite"/>
    </source>
</evidence>
<dbReference type="InterPro" id="IPR038535">
    <property type="entry name" value="CNOT1_TTP_bind_sf"/>
</dbReference>
<dbReference type="Pfam" id="PF16418">
    <property type="entry name" value="CNOT1_HEAT"/>
    <property type="match status" value="1"/>
</dbReference>
<feature type="compositionally biased region" description="Low complexity" evidence="6">
    <location>
        <begin position="1754"/>
        <end position="1767"/>
    </location>
</feature>
<dbReference type="GO" id="GO:0017148">
    <property type="term" value="P:negative regulation of translation"/>
    <property type="evidence" value="ECO:0007669"/>
    <property type="project" value="InterPro"/>
</dbReference>
<dbReference type="GO" id="GO:0030015">
    <property type="term" value="C:CCR4-NOT core complex"/>
    <property type="evidence" value="ECO:0007669"/>
    <property type="project" value="InterPro"/>
</dbReference>
<evidence type="ECO:0000259" key="11">
    <source>
        <dbReference type="Pfam" id="PF16418"/>
    </source>
</evidence>
<dbReference type="InterPro" id="IPR032193">
    <property type="entry name" value="CNOT1_TTP_bind"/>
</dbReference>
<feature type="compositionally biased region" description="Polar residues" evidence="6">
    <location>
        <begin position="982"/>
        <end position="1000"/>
    </location>
</feature>
<evidence type="ECO:0000259" key="12">
    <source>
        <dbReference type="Pfam" id="PF25097"/>
    </source>
</evidence>
<dbReference type="EMBL" id="JACGCM010002300">
    <property type="protein sequence ID" value="KAF6141661.1"/>
    <property type="molecule type" value="Genomic_DNA"/>
</dbReference>
<name>A0A7J7LG65_9MAGN</name>
<keyword evidence="3" id="KW-0805">Transcription regulation</keyword>
<keyword evidence="14" id="KW-1185">Reference proteome</keyword>
<dbReference type="Gene3D" id="1.25.40.800">
    <property type="match status" value="1"/>
</dbReference>
<dbReference type="InterPro" id="IPR024557">
    <property type="entry name" value="CNOT1_dom_4"/>
</dbReference>
<feature type="region of interest" description="Disordered" evidence="6">
    <location>
        <begin position="1647"/>
        <end position="1672"/>
    </location>
</feature>
<dbReference type="CDD" id="cd20710">
    <property type="entry name" value="NOT1_connector"/>
    <property type="match status" value="1"/>
</dbReference>
<dbReference type="InterPro" id="IPR040398">
    <property type="entry name" value="Not1"/>
</dbReference>
<comment type="caution">
    <text evidence="13">The sequence shown here is derived from an EMBL/GenBank/DDBJ whole genome shotgun (WGS) entry which is preliminary data.</text>
</comment>
<dbReference type="Pfam" id="PF16415">
    <property type="entry name" value="CNOT1_CAF1_bind"/>
    <property type="match status" value="1"/>
</dbReference>
<dbReference type="Pfam" id="PF25097">
    <property type="entry name" value="ARM_Cnot1"/>
    <property type="match status" value="1"/>
</dbReference>
<dbReference type="InterPro" id="IPR007196">
    <property type="entry name" value="CCR4-Not_Not1_C"/>
</dbReference>
<dbReference type="Pfam" id="PF12842">
    <property type="entry name" value="DUF3819"/>
    <property type="match status" value="1"/>
</dbReference>
<feature type="compositionally biased region" description="Low complexity" evidence="6">
    <location>
        <begin position="1657"/>
        <end position="1672"/>
    </location>
</feature>
<reference evidence="13 14" key="1">
    <citation type="journal article" date="2020" name="IScience">
        <title>Genome Sequencing of the Endangered Kingdonia uniflora (Circaeasteraceae, Ranunculales) Reveals Potential Mechanisms of Evolutionary Specialization.</title>
        <authorList>
            <person name="Sun Y."/>
            <person name="Deng T."/>
            <person name="Zhang A."/>
            <person name="Moore M.J."/>
            <person name="Landis J.B."/>
            <person name="Lin N."/>
            <person name="Zhang H."/>
            <person name="Zhang X."/>
            <person name="Huang J."/>
            <person name="Zhang X."/>
            <person name="Sun H."/>
            <person name="Wang H."/>
        </authorList>
    </citation>
    <scope>NUCLEOTIDE SEQUENCE [LARGE SCALE GENOMIC DNA]</scope>
    <source>
        <strain evidence="13">TB1705</strain>
        <tissue evidence="13">Leaf</tissue>
    </source>
</reference>
<feature type="domain" description="CCR4-NOT transcription complex subunit 1 HEAT repeat" evidence="11">
    <location>
        <begin position="477"/>
        <end position="579"/>
    </location>
</feature>
<feature type="domain" description="CCR4-NOT transcription complex subunit 1 CAF1-binding" evidence="9">
    <location>
        <begin position="1112"/>
        <end position="1330"/>
    </location>
</feature>
<evidence type="ECO:0000256" key="2">
    <source>
        <dbReference type="ARBA" id="ARBA00022491"/>
    </source>
</evidence>
<dbReference type="OrthoDB" id="1933107at2759"/>
<feature type="region of interest" description="Disordered" evidence="6">
    <location>
        <begin position="1013"/>
        <end position="1072"/>
    </location>
</feature>
<dbReference type="GO" id="GO:0005634">
    <property type="term" value="C:nucleus"/>
    <property type="evidence" value="ECO:0007669"/>
    <property type="project" value="UniProtKB-SubCell"/>
</dbReference>
<feature type="region of interest" description="Disordered" evidence="6">
    <location>
        <begin position="980"/>
        <end position="1001"/>
    </location>
</feature>
<dbReference type="GO" id="GO:0060090">
    <property type="term" value="F:molecular adaptor activity"/>
    <property type="evidence" value="ECO:0007669"/>
    <property type="project" value="TreeGrafter"/>
</dbReference>
<dbReference type="FunFam" id="1.25.40.840:FF:000003">
    <property type="entry name" value="Transcription regulator"/>
    <property type="match status" value="1"/>
</dbReference>
<keyword evidence="4" id="KW-0804">Transcription</keyword>
<gene>
    <name evidence="13" type="ORF">GIB67_001213</name>
</gene>
<feature type="compositionally biased region" description="Polar residues" evidence="6">
    <location>
        <begin position="1040"/>
        <end position="1068"/>
    </location>
</feature>
<keyword evidence="5" id="KW-0539">Nucleus</keyword>
<feature type="domain" description="CCR4-Not complex component Not1 C-terminal" evidence="7">
    <location>
        <begin position="2157"/>
        <end position="2461"/>
    </location>
</feature>
<dbReference type="Gene3D" id="1.25.40.790">
    <property type="match status" value="2"/>
</dbReference>
<protein>
    <recommendedName>
        <fullName evidence="15">CCR4-NOT transcription complex subunit 1</fullName>
    </recommendedName>
</protein>
<sequence length="2485" mass="275462">MLPFSSIVSSQIRFLLQSLTDANFNSVFSELCQFANYGSDGSIIILRTCLDHTSFRGADTETIQLKPDFLTAIFRYLLNRPNFSTVLCEALKSTNISDGFPGDLCKELHLSVYEKIGVGLALSDSEDLNIRTIGQNFFIAQIEGIRENPSLIDSHEQIQKIVVFLSASEGLAKHVDHFMQMLSLLQPKHSSPFTLSPSSSDDPFEAYSLRHMDLFYDCIEDDFDAVLAEIEKEMSMADVMKDLGYGCTVNVSHCKEMLSHFLPLTEATLARILGTISRTNAGLEDGQNTFSTFCSSIGSNSLTELTCLSSWKVDVLVDSIKQIAPDTNWIRVMECLDHEGFYVPNVEAFYLIMVVYSNACQDPFPLHAICGSIWKNAEAQLSFLKYAVSERPEIFTSIHFTKQLAYLDVVDGQKLSHGHRSQAWLCHELLEVLCQLAERGHASSVRLILDYPLKCCPEVLLLGMAHINTAYNLIQYEVSSAVFPVIFKKASGSAVFHHLWHVNPSIVLQGFMDSHKTDSENMTIILGICDDLKILSSVLDRTPFRFNIKLAALASRKEQINLEKWLIDNLSAYGDTFFEYTGDLSESIRRELKLFTVANIEDATVKAIAIERKYLKIDKEDDKIKSGYKSSLKNEHKEEAKGAWSSSKEYHCNHCKTSEHIYDYCWKLHPKLRPKEEKSKKERYALAAEECINFLKEIPIGYAEDAPTSSLQYSGAVANAYSETSSIVFKVLEAHAGQNISPQLFEDMKRLHVVSNANSMLQNVGTTESSASDGQSEEIELEANTYFQKMFSGTFTTDAMVEMLTRFKDSPDKREKSIFECMIANLFDEYQFFPKYPETHLLIAAVLFGSLIKNQLVTHLALGIALRYVLDALRKSADSKMFAFGARALEQFVDRLEEWPQYCNHILQISHLRGTHSDLVAFTERALAKISSARSDLNGVNIMSSDQRQGSSMENMEVRFEFDVVNGTILASESSWKLLGSGTVQPGQQNSSPLAMQQRHQGFLDERHKIGANSVSYNKPPSSSSGQPSPAGMHDLLANSKPSTLTQSLQTVPSQNVATGPAATSTSPGFLRPSRGISSSSMMRQQSYSTGFGSALNIETLVAAAERRDAPIETPASEIQDKILFMINNISTSNVEAKAKEFTELLKEEHYPWFAQYMVMKRASIEPNFHDLYLRFLDKINSKTLNKEIVKATYENCKVLLRSELIKSSSEERSLLKNLGSWLGKFTIGRNQALRAREIDPKILIMEAYEKGLMIAVIPFTSKILEPCQCSLAYQPPNPWTMGILSLLAEIYALPNLKMNLKFDIEVLFKNLSVDMKEVKPTSLLKDRVREIDGNPDFSNKDVTGVTTQPTQVPSEVVKTGTISAVSQVELQQTEVANQSHPTVGYSNALPQFTPPHLGSGLMAEDEKIAKALSVPDRLPLGQVTPSQSSVSSSLLPGAIGNVGTQVVINPNLPVGMQSLFLRIVPAAMERAIKDIMPPVVSRSVTIACQTTKELVLKDFAMESDEGHIKNAAHKTVAGLAGSLAHVTCKEPLRGSISNHLTSMLQGSSIANDHLQQSVQIVTNDNLDLGCAVVEKAASDKAQQTIDGEISAQLTLRRKQREGFGATYFDSSTYIQGPMSVVPEALRPKPGRLSATQERVYEDFARVPWQNQSNQTSNVPSGPPASSGGSITSGLSRVYGATSGQLNAGIYSSAQGGQQTLDLISDEVDPGSAQLLSTSSLHVGASEGSEINGLVSSTVVAPELQLTGPPAKDSGTTAQSSPATSTTERLSEPLLSTGDALNKYQLLAHNLDNLLAKEARDAELQGVITEVSEIILRCISRDEAALAVAQKVFKSLYENASDSTHIRVHLAILSAIRDVCKLVVKELTSWVIYSDEDRKFNKDITIGLIHSNLLNLAEYNMHMAKLIDSGRNKAATEFSISLLQTLVAQEPGINVSELHNLVDALAKLATRPGSPESLQQLVEIARNPAANAAALSGFTISKDEKARQARDKKVPSARSMTGRDEYNNTESMTADPAGFREEVTSLFGEWYQICKPGTNDAAYTHFISGVQQSGLLKGDDMSDRFFRILTELSVSHCLSTETLPQNLLSLPPPQPVSQLSFVVVDAYSKLVNLIHKYCTIDQGSSKQSFLPKILSVTVRVIQKDAEEKKATFNPRPYFRLFINWLLDIVSPEPVLDSLNFQVHNLYKGTLRVLLVLLHDFPDFLCNYHFSFCDVIPPSCIQMRNVILSAFPPNMRLPDPSTPNLKIDLLPEISQPPSIFSDVDAALKTKQMKSEIDEYLKTRQQGSSFLPELKQRLLLPKSETAQAGTRYNVPLINSLVLYVGMQAIQQLQNKISPQMAHTGPMDIFQVGAAMDIFQTLVLDFDSEGRYLFLNAVANQLRYPNNHTHYFSFVLIYLFAEANQEIIQEQVTRVLLERLIVNRPHPWGLLITFIELIKNPRYNFWTRSFTRIAPEIEKLFDSVSRSCGGPKNADESMASGGLPDNTH</sequence>
<evidence type="ECO:0000259" key="10">
    <source>
        <dbReference type="Pfam" id="PF16417"/>
    </source>
</evidence>
<dbReference type="InterPro" id="IPR032191">
    <property type="entry name" value="CNOT1_CAF1_bind"/>
</dbReference>
<evidence type="ECO:0000259" key="7">
    <source>
        <dbReference type="Pfam" id="PF04054"/>
    </source>
</evidence>
<evidence type="ECO:0000256" key="3">
    <source>
        <dbReference type="ARBA" id="ARBA00023015"/>
    </source>
</evidence>
<evidence type="ECO:0000313" key="14">
    <source>
        <dbReference type="Proteomes" id="UP000541444"/>
    </source>
</evidence>
<feature type="domain" description="CCR4-NOT transcription complex subunit 1" evidence="8">
    <location>
        <begin position="1463"/>
        <end position="1601"/>
    </location>
</feature>
<dbReference type="Gene3D" id="1.25.40.180">
    <property type="match status" value="1"/>
</dbReference>
<feature type="domain" description="CCR4-NOT transcription complex subunit 1-like NOT1 connector" evidence="12">
    <location>
        <begin position="1792"/>
        <end position="1967"/>
    </location>
</feature>
<feature type="region of interest" description="Disordered" evidence="6">
    <location>
        <begin position="1986"/>
        <end position="2013"/>
    </location>
</feature>
<dbReference type="InterPro" id="IPR032194">
    <property type="entry name" value="CNOT1_HEAT"/>
</dbReference>
<dbReference type="FunFam" id="1.25.40.800:FF:000001">
    <property type="entry name" value="CCR4-NOT transcription complex subunit 1"/>
    <property type="match status" value="1"/>
</dbReference>
<evidence type="ECO:0000259" key="8">
    <source>
        <dbReference type="Pfam" id="PF12842"/>
    </source>
</evidence>
<feature type="region of interest" description="Disordered" evidence="6">
    <location>
        <begin position="1745"/>
        <end position="1771"/>
    </location>
</feature>
<dbReference type="PANTHER" id="PTHR13162:SF8">
    <property type="entry name" value="CCR4-NOT TRANSCRIPTION COMPLEX SUBUNIT 1"/>
    <property type="match status" value="1"/>
</dbReference>